<evidence type="ECO:0000313" key="5">
    <source>
        <dbReference type="Proteomes" id="UP001595075"/>
    </source>
</evidence>
<evidence type="ECO:0000313" key="4">
    <source>
        <dbReference type="EMBL" id="KAL2062306.1"/>
    </source>
</evidence>
<gene>
    <name evidence="4" type="ORF">VTL71DRAFT_6572</name>
</gene>
<dbReference type="PROSITE" id="PS50217">
    <property type="entry name" value="BZIP"/>
    <property type="match status" value="1"/>
</dbReference>
<dbReference type="Proteomes" id="UP001595075">
    <property type="component" value="Unassembled WGS sequence"/>
</dbReference>
<keyword evidence="5" id="KW-1185">Reference proteome</keyword>
<evidence type="ECO:0000256" key="1">
    <source>
        <dbReference type="SAM" id="Coils"/>
    </source>
</evidence>
<dbReference type="SUPFAM" id="SSF57959">
    <property type="entry name" value="Leucine zipper domain"/>
    <property type="match status" value="1"/>
</dbReference>
<organism evidence="4 5">
    <name type="scientific">Oculimacula yallundae</name>
    <dbReference type="NCBI Taxonomy" id="86028"/>
    <lineage>
        <taxon>Eukaryota</taxon>
        <taxon>Fungi</taxon>
        <taxon>Dikarya</taxon>
        <taxon>Ascomycota</taxon>
        <taxon>Pezizomycotina</taxon>
        <taxon>Leotiomycetes</taxon>
        <taxon>Helotiales</taxon>
        <taxon>Ploettnerulaceae</taxon>
        <taxon>Oculimacula</taxon>
    </lineage>
</organism>
<reference evidence="4 5" key="1">
    <citation type="journal article" date="2024" name="Commun. Biol.">
        <title>Comparative genomic analysis of thermophilic fungi reveals convergent evolutionary adaptations and gene losses.</title>
        <authorList>
            <person name="Steindorff A.S."/>
            <person name="Aguilar-Pontes M.V."/>
            <person name="Robinson A.J."/>
            <person name="Andreopoulos B."/>
            <person name="LaButti K."/>
            <person name="Kuo A."/>
            <person name="Mondo S."/>
            <person name="Riley R."/>
            <person name="Otillar R."/>
            <person name="Haridas S."/>
            <person name="Lipzen A."/>
            <person name="Grimwood J."/>
            <person name="Schmutz J."/>
            <person name="Clum A."/>
            <person name="Reid I.D."/>
            <person name="Moisan M.C."/>
            <person name="Butler G."/>
            <person name="Nguyen T.T.M."/>
            <person name="Dewar K."/>
            <person name="Conant G."/>
            <person name="Drula E."/>
            <person name="Henrissat B."/>
            <person name="Hansel C."/>
            <person name="Singer S."/>
            <person name="Hutchinson M.I."/>
            <person name="de Vries R.P."/>
            <person name="Natvig D.O."/>
            <person name="Powell A.J."/>
            <person name="Tsang A."/>
            <person name="Grigoriev I.V."/>
        </authorList>
    </citation>
    <scope>NUCLEOTIDE SEQUENCE [LARGE SCALE GENOMIC DNA]</scope>
    <source>
        <strain evidence="4 5">CBS 494.80</strain>
    </source>
</reference>
<comment type="caution">
    <text evidence="4">The sequence shown here is derived from an EMBL/GenBank/DDBJ whole genome shotgun (WGS) entry which is preliminary data.</text>
</comment>
<accession>A0ABR4BXC8</accession>
<name>A0ABR4BXC8_9HELO</name>
<protein>
    <recommendedName>
        <fullName evidence="3">BZIP domain-containing protein</fullName>
    </recommendedName>
</protein>
<feature type="compositionally biased region" description="Low complexity" evidence="2">
    <location>
        <begin position="257"/>
        <end position="288"/>
    </location>
</feature>
<evidence type="ECO:0000256" key="2">
    <source>
        <dbReference type="SAM" id="MobiDB-lite"/>
    </source>
</evidence>
<dbReference type="InterPro" id="IPR004827">
    <property type="entry name" value="bZIP"/>
</dbReference>
<feature type="compositionally biased region" description="Polar residues" evidence="2">
    <location>
        <begin position="338"/>
        <end position="374"/>
    </location>
</feature>
<keyword evidence="1" id="KW-0175">Coiled coil</keyword>
<dbReference type="CDD" id="cd12193">
    <property type="entry name" value="bZIP_GCN4"/>
    <property type="match status" value="1"/>
</dbReference>
<proteinExistence type="predicted"/>
<sequence length="483" mass="54050">MHARSQHLQPASTCPVHLYLALIPCQRSLSFFLSFSSTSFQQSITRQHLCINCRRLLQLTLTNPQRAGLGPSQLNFTMVGATANTNKSSHSYYLGTAQRSSNHNNVSSHSRYLGTAQRSNSNLLCQNHHSQQQQQQQQQQQHLPQNQISFDSCQAQQFVWPELEPSEFFSPSSVLSPPTDLSFSQDCLPDSGQYQELGFSPFVSESADSLGNSIPILDPVGDFWGHQSGENDTMALAQYHLPSRGDSMIDRSPYIGSHNSFTPTSSTTSEMPSTTAFSNSHHPSVSSSMDNCSPEMYSLSGPYPDMSVSNFSDNSSNNYPSDLFPEQLSRAPSDPSPVLSNARSTRSTPESNNSRKVSRSPNTTSGQTPISKVQKRTLNTLAARRYRQKRVDQVQSLENSLKETQDERDALKLKVARLEAEVEILRGLLSFRFFVRLWSGKWYGGFRRCRLCRYMDHAILCSQKNVQIGKICLIIALGRLKIF</sequence>
<feature type="compositionally biased region" description="Low complexity" evidence="2">
    <location>
        <begin position="307"/>
        <end position="321"/>
    </location>
</feature>
<evidence type="ECO:0000259" key="3">
    <source>
        <dbReference type="PROSITE" id="PS50217"/>
    </source>
</evidence>
<dbReference type="InterPro" id="IPR046347">
    <property type="entry name" value="bZIP_sf"/>
</dbReference>
<dbReference type="EMBL" id="JAZHXI010000017">
    <property type="protein sequence ID" value="KAL2062306.1"/>
    <property type="molecule type" value="Genomic_DNA"/>
</dbReference>
<dbReference type="SMART" id="SM00338">
    <property type="entry name" value="BRLZ"/>
    <property type="match status" value="1"/>
</dbReference>
<feature type="region of interest" description="Disordered" evidence="2">
    <location>
        <begin position="251"/>
        <end position="374"/>
    </location>
</feature>
<feature type="domain" description="BZIP" evidence="3">
    <location>
        <begin position="369"/>
        <end position="429"/>
    </location>
</feature>
<dbReference type="Gene3D" id="1.20.5.170">
    <property type="match status" value="1"/>
</dbReference>
<feature type="coiled-coil region" evidence="1">
    <location>
        <begin position="387"/>
        <end position="428"/>
    </location>
</feature>